<dbReference type="InterPro" id="IPR050249">
    <property type="entry name" value="Pseudomonas-type_ThrB"/>
</dbReference>
<dbReference type="EMBL" id="OUUY01000066">
    <property type="protein sequence ID" value="SPQ00352.1"/>
    <property type="molecule type" value="Genomic_DNA"/>
</dbReference>
<dbReference type="PANTHER" id="PTHR21064:SF5">
    <property type="entry name" value="SLR1880 PROTEIN"/>
    <property type="match status" value="1"/>
</dbReference>
<accession>A0A2U3QG09</accession>
<protein>
    <submittedName>
        <fullName evidence="2">Aminoglycoside phosphotransferase</fullName>
    </submittedName>
</protein>
<name>A0A2U3QG09_9BACT</name>
<dbReference type="Gene3D" id="3.90.1200.10">
    <property type="match status" value="1"/>
</dbReference>
<evidence type="ECO:0000313" key="3">
    <source>
        <dbReference type="Proteomes" id="UP000245125"/>
    </source>
</evidence>
<dbReference type="SUPFAM" id="SSF56112">
    <property type="entry name" value="Protein kinase-like (PK-like)"/>
    <property type="match status" value="1"/>
</dbReference>
<dbReference type="Pfam" id="PF01636">
    <property type="entry name" value="APH"/>
    <property type="match status" value="1"/>
</dbReference>
<dbReference type="PANTHER" id="PTHR21064">
    <property type="entry name" value="AMINOGLYCOSIDE PHOSPHOTRANSFERASE DOMAIN-CONTAINING PROTEIN-RELATED"/>
    <property type="match status" value="1"/>
</dbReference>
<dbReference type="OrthoDB" id="526037at2"/>
<evidence type="ECO:0000313" key="2">
    <source>
        <dbReference type="EMBL" id="SPQ00352.1"/>
    </source>
</evidence>
<gene>
    <name evidence="2" type="ORF">NBG4_210027</name>
</gene>
<organism evidence="2 3">
    <name type="scientific">Candidatus Sulfobium mesophilum</name>
    <dbReference type="NCBI Taxonomy" id="2016548"/>
    <lineage>
        <taxon>Bacteria</taxon>
        <taxon>Pseudomonadati</taxon>
        <taxon>Nitrospirota</taxon>
        <taxon>Nitrospiria</taxon>
        <taxon>Nitrospirales</taxon>
        <taxon>Nitrospiraceae</taxon>
        <taxon>Candidatus Sulfobium</taxon>
    </lineage>
</organism>
<feature type="domain" description="Aminoglycoside phosphotransferase" evidence="1">
    <location>
        <begin position="20"/>
        <end position="265"/>
    </location>
</feature>
<proteinExistence type="predicted"/>
<keyword evidence="2" id="KW-0808">Transferase</keyword>
<sequence>MEGLTEVAGHFRTEGRIVDFREFGSGNINDTFLITLTAEGEKHFVLQRVNTHVFSRPDLIMRNMRIATEHMRSRIELMSLREDSRWEIPTVIQTEDGSDHWIDAKGSFWRAVSFIEGAESFDTIQSGDHASEVGYALGMFHTLLSDLPPVMLADTLEGFHITPGYLRHYEEVLAKCDRAGSPEVNYCIRFVEKRKGLADILEDAKAGGRLHLRSIHGDPKVNNILMDTETRRAVSIVDLDTVKPGLVHYDIGDCLRSGCNRLGEETGQWEAVSFDLDICRNILNGYLMMARAFLTGDDFGYLYDAMRLIAFELGLRFFTDYLEGDVYFKVSRAEQNLARALIQFKLAENIEYHENVIRRIIRDIR</sequence>
<keyword evidence="3" id="KW-1185">Reference proteome</keyword>
<dbReference type="InterPro" id="IPR002575">
    <property type="entry name" value="Aminoglycoside_PTrfase"/>
</dbReference>
<dbReference type="Proteomes" id="UP000245125">
    <property type="component" value="Unassembled WGS sequence"/>
</dbReference>
<evidence type="ECO:0000259" key="1">
    <source>
        <dbReference type="Pfam" id="PF01636"/>
    </source>
</evidence>
<dbReference type="GO" id="GO:0016740">
    <property type="term" value="F:transferase activity"/>
    <property type="evidence" value="ECO:0007669"/>
    <property type="project" value="UniProtKB-KW"/>
</dbReference>
<dbReference type="InterPro" id="IPR011009">
    <property type="entry name" value="Kinase-like_dom_sf"/>
</dbReference>
<dbReference type="AlphaFoldDB" id="A0A2U3QG09"/>
<reference evidence="3" key="1">
    <citation type="submission" date="2018-03" db="EMBL/GenBank/DDBJ databases">
        <authorList>
            <person name="Zecchin S."/>
        </authorList>
    </citation>
    <scope>NUCLEOTIDE SEQUENCE [LARGE SCALE GENOMIC DNA]</scope>
</reference>